<evidence type="ECO:0000313" key="2">
    <source>
        <dbReference type="EMBL" id="PVD22730.1"/>
    </source>
</evidence>
<organism evidence="2 3">
    <name type="scientific">Pomacea canaliculata</name>
    <name type="common">Golden apple snail</name>
    <dbReference type="NCBI Taxonomy" id="400727"/>
    <lineage>
        <taxon>Eukaryota</taxon>
        <taxon>Metazoa</taxon>
        <taxon>Spiralia</taxon>
        <taxon>Lophotrochozoa</taxon>
        <taxon>Mollusca</taxon>
        <taxon>Gastropoda</taxon>
        <taxon>Caenogastropoda</taxon>
        <taxon>Architaenioglossa</taxon>
        <taxon>Ampullarioidea</taxon>
        <taxon>Ampullariidae</taxon>
        <taxon>Pomacea</taxon>
    </lineage>
</organism>
<protein>
    <submittedName>
        <fullName evidence="2">Uncharacterized protein</fullName>
    </submittedName>
</protein>
<dbReference type="EMBL" id="PZQS01000010">
    <property type="protein sequence ID" value="PVD22730.1"/>
    <property type="molecule type" value="Genomic_DNA"/>
</dbReference>
<comment type="caution">
    <text evidence="2">The sequence shown here is derived from an EMBL/GenBank/DDBJ whole genome shotgun (WGS) entry which is preliminary data.</text>
</comment>
<reference evidence="2 3" key="1">
    <citation type="submission" date="2018-04" db="EMBL/GenBank/DDBJ databases">
        <title>The genome of golden apple snail Pomacea canaliculata provides insight into stress tolerance and invasive adaptation.</title>
        <authorList>
            <person name="Liu C."/>
            <person name="Liu B."/>
            <person name="Ren Y."/>
            <person name="Zhang Y."/>
            <person name="Wang H."/>
            <person name="Li S."/>
            <person name="Jiang F."/>
            <person name="Yin L."/>
            <person name="Zhang G."/>
            <person name="Qian W."/>
            <person name="Fan W."/>
        </authorList>
    </citation>
    <scope>NUCLEOTIDE SEQUENCE [LARGE SCALE GENOMIC DNA]</scope>
    <source>
        <strain evidence="2">SZHN2017</strain>
        <tissue evidence="2">Muscle</tissue>
    </source>
</reference>
<sequence>MAERNMVSDGICRQLPFCRPLPPHPPSPCSKEQKKQKAANTSYSSVCHINGLGGVRGASPPSRAVPFAVVEIKRRATGSEEHPSHKVYPRHLPPPVTQLQSAVGSGVSRVWCFPARGACSQCGYVAVRQGLRSEPPLAAAKSEDASVVSSDSQVKPVASGPIVAGANWTVGSMRRSLHSQSRTGRWGGGQRKSVRGKQEEPTPSRHAFPLDMKTADAGLWKVQSHEEMVARSSVERLEWVYRPAWLPLSRSSTVTSPGCVIR</sequence>
<evidence type="ECO:0000313" key="3">
    <source>
        <dbReference type="Proteomes" id="UP000245119"/>
    </source>
</evidence>
<accession>A0A2T7NNH7</accession>
<keyword evidence="3" id="KW-1185">Reference proteome</keyword>
<name>A0A2T7NNH7_POMCA</name>
<feature type="region of interest" description="Disordered" evidence="1">
    <location>
        <begin position="175"/>
        <end position="209"/>
    </location>
</feature>
<dbReference type="Proteomes" id="UP000245119">
    <property type="component" value="Linkage Group LG10"/>
</dbReference>
<proteinExistence type="predicted"/>
<evidence type="ECO:0000256" key="1">
    <source>
        <dbReference type="SAM" id="MobiDB-lite"/>
    </source>
</evidence>
<gene>
    <name evidence="2" type="ORF">C0Q70_15986</name>
</gene>
<dbReference type="AlphaFoldDB" id="A0A2T7NNH7"/>